<dbReference type="GO" id="GO:0005886">
    <property type="term" value="C:plasma membrane"/>
    <property type="evidence" value="ECO:0007669"/>
    <property type="project" value="TreeGrafter"/>
</dbReference>
<feature type="transmembrane region" description="Helical" evidence="7">
    <location>
        <begin position="269"/>
        <end position="295"/>
    </location>
</feature>
<keyword evidence="4 7" id="KW-0812">Transmembrane</keyword>
<feature type="transmembrane region" description="Helical" evidence="7">
    <location>
        <begin position="236"/>
        <end position="257"/>
    </location>
</feature>
<dbReference type="SUPFAM" id="SSF53448">
    <property type="entry name" value="Nucleotide-diphospho-sugar transferases"/>
    <property type="match status" value="1"/>
</dbReference>
<keyword evidence="3 9" id="KW-0808">Transferase</keyword>
<evidence type="ECO:0000256" key="1">
    <source>
        <dbReference type="ARBA" id="ARBA00004141"/>
    </source>
</evidence>
<evidence type="ECO:0000313" key="9">
    <source>
        <dbReference type="EMBL" id="SOD38868.1"/>
    </source>
</evidence>
<evidence type="ECO:0000256" key="3">
    <source>
        <dbReference type="ARBA" id="ARBA00022679"/>
    </source>
</evidence>
<evidence type="ECO:0000256" key="7">
    <source>
        <dbReference type="SAM" id="Phobius"/>
    </source>
</evidence>
<evidence type="ECO:0000256" key="5">
    <source>
        <dbReference type="ARBA" id="ARBA00022989"/>
    </source>
</evidence>
<evidence type="ECO:0000313" key="10">
    <source>
        <dbReference type="Proteomes" id="UP000219271"/>
    </source>
</evidence>
<dbReference type="AlphaFoldDB" id="A0A286BXP8"/>
<sequence>MSVSKKKISLIAPFYNEEKNAHLFFERVDKVFENIKEKYNYEVVCINDGSNDNTLNELIRLKNESFPMLKIINFSRNFGKEAAVTAGIDFADGDAFIPIDSDLQHPPELILEMINKWESGFDVILAKRKSRATDRKIQRVTANLFYSLSSKISHTNIPADVGDFRLFDKSVALELRKLRETNRFMKGLFAWVGFKTTYVEYNVEPRQHGKTSFNTWKLWNFALEAITSFSTIPLRIWSYIGVIISIFSMVYAVFLVVKTMFFGNPTPGYASLMVAILFFSGVQLIGIGILGEYIARISNEVRNRPIYIIKDIF</sequence>
<keyword evidence="2" id="KW-0328">Glycosyltransferase</keyword>
<dbReference type="PANTHER" id="PTHR48090:SF1">
    <property type="entry name" value="PROPHAGE BACTOPRENOL GLUCOSYL TRANSFERASE HOMOLOG"/>
    <property type="match status" value="1"/>
</dbReference>
<evidence type="ECO:0000256" key="2">
    <source>
        <dbReference type="ARBA" id="ARBA00022676"/>
    </source>
</evidence>
<dbReference type="CDD" id="cd04187">
    <property type="entry name" value="DPM1_like_bac"/>
    <property type="match status" value="1"/>
</dbReference>
<dbReference type="InterPro" id="IPR050256">
    <property type="entry name" value="Glycosyltransferase_2"/>
</dbReference>
<protein>
    <submittedName>
        <fullName evidence="9">Glycosyltransferase involved in cell wall bisynthesis</fullName>
    </submittedName>
</protein>
<gene>
    <name evidence="9" type="ORF">SAMN06273570_3303</name>
</gene>
<reference evidence="10" key="1">
    <citation type="submission" date="2017-09" db="EMBL/GenBank/DDBJ databases">
        <authorList>
            <person name="Varghese N."/>
            <person name="Submissions S."/>
        </authorList>
    </citation>
    <scope>NUCLEOTIDE SEQUENCE [LARGE SCALE GENOMIC DNA]</scope>
    <source>
        <strain evidence="10">JKS000234</strain>
    </source>
</reference>
<evidence type="ECO:0000256" key="4">
    <source>
        <dbReference type="ARBA" id="ARBA00022692"/>
    </source>
</evidence>
<evidence type="ECO:0000259" key="8">
    <source>
        <dbReference type="Pfam" id="PF00535"/>
    </source>
</evidence>
<dbReference type="PANTHER" id="PTHR48090">
    <property type="entry name" value="UNDECAPRENYL-PHOSPHATE 4-DEOXY-4-FORMAMIDO-L-ARABINOSE TRANSFERASE-RELATED"/>
    <property type="match status" value="1"/>
</dbReference>
<accession>A0A286BXP8</accession>
<dbReference type="RefSeq" id="WP_097096732.1">
    <property type="nucleotide sequence ID" value="NZ_OCMY01000001.1"/>
</dbReference>
<dbReference type="Proteomes" id="UP000219271">
    <property type="component" value="Unassembled WGS sequence"/>
</dbReference>
<dbReference type="InterPro" id="IPR001173">
    <property type="entry name" value="Glyco_trans_2-like"/>
</dbReference>
<keyword evidence="5 7" id="KW-1133">Transmembrane helix</keyword>
<evidence type="ECO:0000256" key="6">
    <source>
        <dbReference type="ARBA" id="ARBA00023136"/>
    </source>
</evidence>
<organism evidence="9 10">
    <name type="scientific">Candidatus Pantoea floridensis</name>
    <dbReference type="NCBI Taxonomy" id="1938870"/>
    <lineage>
        <taxon>Bacteria</taxon>
        <taxon>Pseudomonadati</taxon>
        <taxon>Pseudomonadota</taxon>
        <taxon>Gammaproteobacteria</taxon>
        <taxon>Enterobacterales</taxon>
        <taxon>Erwiniaceae</taxon>
        <taxon>Pantoea</taxon>
    </lineage>
</organism>
<feature type="domain" description="Glycosyltransferase 2-like" evidence="8">
    <location>
        <begin position="9"/>
        <end position="172"/>
    </location>
</feature>
<keyword evidence="10" id="KW-1185">Reference proteome</keyword>
<name>A0A286BXP8_9GAMM</name>
<dbReference type="InterPro" id="IPR029044">
    <property type="entry name" value="Nucleotide-diphossugar_trans"/>
</dbReference>
<comment type="subcellular location">
    <subcellularLocation>
        <location evidence="1">Membrane</location>
        <topology evidence="1">Multi-pass membrane protein</topology>
    </subcellularLocation>
</comment>
<dbReference type="Pfam" id="PF00535">
    <property type="entry name" value="Glycos_transf_2"/>
    <property type="match status" value="1"/>
</dbReference>
<dbReference type="GO" id="GO:0016757">
    <property type="term" value="F:glycosyltransferase activity"/>
    <property type="evidence" value="ECO:0007669"/>
    <property type="project" value="UniProtKB-KW"/>
</dbReference>
<dbReference type="Gene3D" id="3.90.550.10">
    <property type="entry name" value="Spore Coat Polysaccharide Biosynthesis Protein SpsA, Chain A"/>
    <property type="match status" value="1"/>
</dbReference>
<dbReference type="OrthoDB" id="9811884at2"/>
<proteinExistence type="predicted"/>
<dbReference type="EMBL" id="OCMY01000001">
    <property type="protein sequence ID" value="SOD38868.1"/>
    <property type="molecule type" value="Genomic_DNA"/>
</dbReference>
<keyword evidence="6 7" id="KW-0472">Membrane</keyword>